<evidence type="ECO:0000256" key="10">
    <source>
        <dbReference type="ARBA" id="ARBA00083368"/>
    </source>
</evidence>
<dbReference type="OMA" id="EVDINQW"/>
<protein>
    <recommendedName>
        <fullName evidence="9">Max-binding protein MNT</fullName>
    </recommendedName>
    <alternativeName>
        <fullName evidence="10">Myc antagonist MNT</fullName>
    </alternativeName>
</protein>
<evidence type="ECO:0000256" key="4">
    <source>
        <dbReference type="ARBA" id="ARBA00023125"/>
    </source>
</evidence>
<feature type="region of interest" description="Disordered" evidence="12">
    <location>
        <begin position="449"/>
        <end position="468"/>
    </location>
</feature>
<evidence type="ECO:0000256" key="12">
    <source>
        <dbReference type="SAM" id="MobiDB-lite"/>
    </source>
</evidence>
<dbReference type="GO" id="GO:0005634">
    <property type="term" value="C:nucleus"/>
    <property type="evidence" value="ECO:0007669"/>
    <property type="project" value="UniProtKB-SubCell"/>
</dbReference>
<gene>
    <name evidence="14" type="ORF">CAPTEDRAFT_197484</name>
</gene>
<keyword evidence="4" id="KW-0238">DNA-binding</keyword>
<feature type="coiled-coil region" evidence="11">
    <location>
        <begin position="116"/>
        <end position="157"/>
    </location>
</feature>
<comment type="subcellular location">
    <subcellularLocation>
        <location evidence="1">Nucleus</location>
    </subcellularLocation>
</comment>
<dbReference type="Gene3D" id="4.10.280.10">
    <property type="entry name" value="Helix-loop-helix DNA-binding domain"/>
    <property type="match status" value="1"/>
</dbReference>
<dbReference type="GO" id="GO:0000978">
    <property type="term" value="F:RNA polymerase II cis-regulatory region sequence-specific DNA binding"/>
    <property type="evidence" value="ECO:0007669"/>
    <property type="project" value="TreeGrafter"/>
</dbReference>
<dbReference type="InterPro" id="IPR036638">
    <property type="entry name" value="HLH_DNA-bd_sf"/>
</dbReference>
<proteinExistence type="predicted"/>
<evidence type="ECO:0000256" key="7">
    <source>
        <dbReference type="ARBA" id="ARBA00057176"/>
    </source>
</evidence>
<keyword evidence="3" id="KW-0805">Transcription regulation</keyword>
<reference evidence="16" key="1">
    <citation type="submission" date="2012-12" db="EMBL/GenBank/DDBJ databases">
        <authorList>
            <person name="Hellsten U."/>
            <person name="Grimwood J."/>
            <person name="Chapman J.A."/>
            <person name="Shapiro H."/>
            <person name="Aerts A."/>
            <person name="Otillar R.P."/>
            <person name="Terry A.Y."/>
            <person name="Boore J.L."/>
            <person name="Simakov O."/>
            <person name="Marletaz F."/>
            <person name="Cho S.-J."/>
            <person name="Edsinger-Gonzales E."/>
            <person name="Havlak P."/>
            <person name="Kuo D.-H."/>
            <person name="Larsson T."/>
            <person name="Lv J."/>
            <person name="Arendt D."/>
            <person name="Savage R."/>
            <person name="Osoegawa K."/>
            <person name="de Jong P."/>
            <person name="Lindberg D.R."/>
            <person name="Seaver E.C."/>
            <person name="Weisblat D.A."/>
            <person name="Putnam N.H."/>
            <person name="Grigoriev I.V."/>
            <person name="Rokhsar D.S."/>
        </authorList>
    </citation>
    <scope>NUCLEOTIDE SEQUENCE</scope>
    <source>
        <strain evidence="16">I ESC-2004</strain>
    </source>
</reference>
<keyword evidence="11" id="KW-0175">Coiled coil</keyword>
<dbReference type="EnsemblMetazoa" id="CapteT197484">
    <property type="protein sequence ID" value="CapteP197484"/>
    <property type="gene ID" value="CapteG197484"/>
</dbReference>
<reference evidence="15" key="3">
    <citation type="submission" date="2015-06" db="UniProtKB">
        <authorList>
            <consortium name="EnsemblMetazoa"/>
        </authorList>
    </citation>
    <scope>IDENTIFICATION</scope>
</reference>
<evidence type="ECO:0000256" key="2">
    <source>
        <dbReference type="ARBA" id="ARBA00022491"/>
    </source>
</evidence>
<feature type="compositionally biased region" description="Low complexity" evidence="12">
    <location>
        <begin position="453"/>
        <end position="468"/>
    </location>
</feature>
<feature type="domain" description="BHLH" evidence="13">
    <location>
        <begin position="68"/>
        <end position="119"/>
    </location>
</feature>
<evidence type="ECO:0000259" key="13">
    <source>
        <dbReference type="PROSITE" id="PS50888"/>
    </source>
</evidence>
<dbReference type="HOGENOM" id="CLU_469503_0_0_1"/>
<dbReference type="CDD" id="cd11402">
    <property type="entry name" value="bHLHzip_Mnt"/>
    <property type="match status" value="1"/>
</dbReference>
<keyword evidence="16" id="KW-1185">Reference proteome</keyword>
<evidence type="ECO:0000256" key="9">
    <source>
        <dbReference type="ARBA" id="ARBA00070444"/>
    </source>
</evidence>
<comment type="subunit">
    <text evidence="8">Efficient DNA binding requires dimerization with another bHLH protein. Binds DNA as a homodimer or a heterodimer with MAX.</text>
</comment>
<evidence type="ECO:0000256" key="5">
    <source>
        <dbReference type="ARBA" id="ARBA00023163"/>
    </source>
</evidence>
<reference evidence="14 16" key="2">
    <citation type="journal article" date="2013" name="Nature">
        <title>Insights into bilaterian evolution from three spiralian genomes.</title>
        <authorList>
            <person name="Simakov O."/>
            <person name="Marletaz F."/>
            <person name="Cho S.J."/>
            <person name="Edsinger-Gonzales E."/>
            <person name="Havlak P."/>
            <person name="Hellsten U."/>
            <person name="Kuo D.H."/>
            <person name="Larsson T."/>
            <person name="Lv J."/>
            <person name="Arendt D."/>
            <person name="Savage R."/>
            <person name="Osoegawa K."/>
            <person name="de Jong P."/>
            <person name="Grimwood J."/>
            <person name="Chapman J.A."/>
            <person name="Shapiro H."/>
            <person name="Aerts A."/>
            <person name="Otillar R.P."/>
            <person name="Terry A.Y."/>
            <person name="Boore J.L."/>
            <person name="Grigoriev I.V."/>
            <person name="Lindberg D.R."/>
            <person name="Seaver E.C."/>
            <person name="Weisblat D.A."/>
            <person name="Putnam N.H."/>
            <person name="Rokhsar D.S."/>
        </authorList>
    </citation>
    <scope>NUCLEOTIDE SEQUENCE</scope>
    <source>
        <strain evidence="14 16">I ESC-2004</strain>
    </source>
</reference>
<evidence type="ECO:0000256" key="11">
    <source>
        <dbReference type="SAM" id="Coils"/>
    </source>
</evidence>
<evidence type="ECO:0000313" key="16">
    <source>
        <dbReference type="Proteomes" id="UP000014760"/>
    </source>
</evidence>
<dbReference type="SUPFAM" id="SSF47459">
    <property type="entry name" value="HLH, helix-loop-helix DNA-binding domain"/>
    <property type="match status" value="1"/>
</dbReference>
<dbReference type="FunFam" id="4.10.280.10:FF:000034">
    <property type="entry name" value="MAX network transcriptional repressor"/>
    <property type="match status" value="1"/>
</dbReference>
<sequence length="538" mass="58395">MSLNTLLEAAHFIELSKDTDPKAREAQATEFHHYAKPAPSPGSQGKSLRRLEPKPEGDGKLRPYDGSSLREVHNKLEKNRRAHLKECFDNLWNQIPHGDLGKTSNLNILRCALRFIQLIKRQDKELEKELHDLAQAKIASQQRIQKLQAELSALSIQVDLSKFMASERDEQSVSTVTADESPIMSEDEMEDMIPAVKIKEEASIKVTETQASPSKWEVKTMAARKQIPSFIADVTQPDKNNIQPMTTTITVAEVRGTPQMHIVTQPPAKQHVSKILQQAIAERQKQQQKLADQRTQHFRQPAPPQQLIQNQQLTSLMAQPQVVSMESLRPMMAVKQPIANLRPGLALNQLLPSIVPTASLLTQSSSQQPTTVINSNAFAAASTHVTSIASRATQLVSAASLSNGQVLTANVGGVKHVITPISALPAAQILSPAHLSAITQLMGQQQAAQRPASSLTSSSSSVSLSTPSSSQLVSPLAVLSPTATSALGATQVLRIPMGNIPFIPQYTMPMKPVVMVTMPKVVTAASQPIAAIAKTSNS</sequence>
<evidence type="ECO:0000313" key="15">
    <source>
        <dbReference type="EnsemblMetazoa" id="CapteP197484"/>
    </source>
</evidence>
<dbReference type="GO" id="GO:0046983">
    <property type="term" value="F:protein dimerization activity"/>
    <property type="evidence" value="ECO:0007669"/>
    <property type="project" value="InterPro"/>
</dbReference>
<feature type="region of interest" description="Disordered" evidence="12">
    <location>
        <begin position="30"/>
        <end position="70"/>
    </location>
</feature>
<evidence type="ECO:0000256" key="8">
    <source>
        <dbReference type="ARBA" id="ARBA00062701"/>
    </source>
</evidence>
<evidence type="ECO:0000313" key="14">
    <source>
        <dbReference type="EMBL" id="ELT90463.1"/>
    </source>
</evidence>
<dbReference type="PROSITE" id="PS50888">
    <property type="entry name" value="BHLH"/>
    <property type="match status" value="1"/>
</dbReference>
<comment type="function">
    <text evidence="7">Binds DNA as a heterodimer with MAX and represses transcription. Binds to the canonical E box sequence 5'-CACGTG-3' and, with higher affinity, to 5'-CACGCG-3'.</text>
</comment>
<dbReference type="EMBL" id="KB310915">
    <property type="protein sequence ID" value="ELT90463.1"/>
    <property type="molecule type" value="Genomic_DNA"/>
</dbReference>
<dbReference type="STRING" id="283909.R7T9N9"/>
<feature type="compositionally biased region" description="Basic and acidic residues" evidence="12">
    <location>
        <begin position="49"/>
        <end position="70"/>
    </location>
</feature>
<dbReference type="EMBL" id="AMQN01003099">
    <property type="status" value="NOT_ANNOTATED_CDS"/>
    <property type="molecule type" value="Genomic_DNA"/>
</dbReference>
<dbReference type="AlphaFoldDB" id="R7T9N9"/>
<dbReference type="PANTHER" id="PTHR11969">
    <property type="entry name" value="MAX DIMERIZATION, MAD"/>
    <property type="match status" value="1"/>
</dbReference>
<accession>R7T9N9</accession>
<dbReference type="Pfam" id="PF00010">
    <property type="entry name" value="HLH"/>
    <property type="match status" value="1"/>
</dbReference>
<organism evidence="14">
    <name type="scientific">Capitella teleta</name>
    <name type="common">Polychaete worm</name>
    <dbReference type="NCBI Taxonomy" id="283909"/>
    <lineage>
        <taxon>Eukaryota</taxon>
        <taxon>Metazoa</taxon>
        <taxon>Spiralia</taxon>
        <taxon>Lophotrochozoa</taxon>
        <taxon>Annelida</taxon>
        <taxon>Polychaeta</taxon>
        <taxon>Sedentaria</taxon>
        <taxon>Scolecida</taxon>
        <taxon>Capitellidae</taxon>
        <taxon>Capitella</taxon>
    </lineage>
</organism>
<dbReference type="OrthoDB" id="419455at2759"/>
<dbReference type="Proteomes" id="UP000014760">
    <property type="component" value="Unassembled WGS sequence"/>
</dbReference>
<dbReference type="PANTHER" id="PTHR11969:SF99">
    <property type="entry name" value="MAX-BINDING PROTEIN MNT"/>
    <property type="match status" value="1"/>
</dbReference>
<dbReference type="InterPro" id="IPR011598">
    <property type="entry name" value="bHLH_dom"/>
</dbReference>
<keyword evidence="2" id="KW-0678">Repressor</keyword>
<evidence type="ECO:0000256" key="6">
    <source>
        <dbReference type="ARBA" id="ARBA00023242"/>
    </source>
</evidence>
<dbReference type="SMART" id="SM00353">
    <property type="entry name" value="HLH"/>
    <property type="match status" value="1"/>
</dbReference>
<name>R7T9N9_CAPTE</name>
<dbReference type="GO" id="GO:0000981">
    <property type="term" value="F:DNA-binding transcription factor activity, RNA polymerase II-specific"/>
    <property type="evidence" value="ECO:0007669"/>
    <property type="project" value="TreeGrafter"/>
</dbReference>
<keyword evidence="6" id="KW-0539">Nucleus</keyword>
<keyword evidence="5" id="KW-0804">Transcription</keyword>
<evidence type="ECO:0000256" key="3">
    <source>
        <dbReference type="ARBA" id="ARBA00023015"/>
    </source>
</evidence>
<evidence type="ECO:0000256" key="1">
    <source>
        <dbReference type="ARBA" id="ARBA00004123"/>
    </source>
</evidence>